<evidence type="ECO:0000256" key="2">
    <source>
        <dbReference type="ARBA" id="ARBA00008072"/>
    </source>
</evidence>
<dbReference type="InterPro" id="IPR013154">
    <property type="entry name" value="ADH-like_N"/>
</dbReference>
<dbReference type="KEGG" id="ncv:NCAV_1789"/>
<dbReference type="Pfam" id="PF00107">
    <property type="entry name" value="ADH_zinc_N"/>
    <property type="match status" value="1"/>
</dbReference>
<keyword evidence="6" id="KW-0520">NAD</keyword>
<dbReference type="EMBL" id="LT981265">
    <property type="protein sequence ID" value="SPC34952.1"/>
    <property type="molecule type" value="Genomic_DNA"/>
</dbReference>
<dbReference type="RefSeq" id="WP_103286500.1">
    <property type="nucleotide sequence ID" value="NZ_LT981265.1"/>
</dbReference>
<dbReference type="EC" id="1.1.1.1" evidence="9"/>
<keyword evidence="10" id="KW-1185">Reference proteome</keyword>
<keyword evidence="5 9" id="KW-0560">Oxidoreductase</keyword>
<dbReference type="Proteomes" id="UP000236248">
    <property type="component" value="Chromosome NCAV"/>
</dbReference>
<dbReference type="PANTHER" id="PTHR42940">
    <property type="entry name" value="ALCOHOL DEHYDROGENASE 1-RELATED"/>
    <property type="match status" value="1"/>
</dbReference>
<accession>A0A2K5ATH8</accession>
<organism evidence="9 10">
    <name type="scientific">Candidatus Nitrosocaldus cavascurensis</name>
    <dbReference type="NCBI Taxonomy" id="2058097"/>
    <lineage>
        <taxon>Archaea</taxon>
        <taxon>Nitrososphaerota</taxon>
        <taxon>Nitrososphaeria</taxon>
        <taxon>Candidatus Nitrosocaldales</taxon>
        <taxon>Candidatus Nitrosocaldaceae</taxon>
        <taxon>Candidatus Nitrosocaldus</taxon>
    </lineage>
</organism>
<dbReference type="InterPro" id="IPR013149">
    <property type="entry name" value="ADH-like_C"/>
</dbReference>
<dbReference type="InterPro" id="IPR020843">
    <property type="entry name" value="ER"/>
</dbReference>
<dbReference type="PANTHER" id="PTHR42940:SF8">
    <property type="entry name" value="VACUOLAR PROTEIN SORTING-ASSOCIATED PROTEIN 11"/>
    <property type="match status" value="1"/>
</dbReference>
<protein>
    <submittedName>
        <fullName evidence="9">Alcohol dehydrogenase (AdhP)</fullName>
        <ecNumber evidence="9">1.1.1.1</ecNumber>
    </submittedName>
</protein>
<evidence type="ECO:0000313" key="9">
    <source>
        <dbReference type="EMBL" id="SPC34952.1"/>
    </source>
</evidence>
<dbReference type="CDD" id="cd05284">
    <property type="entry name" value="arabinose_DH_like"/>
    <property type="match status" value="1"/>
</dbReference>
<name>A0A2K5ATH8_9ARCH</name>
<sequence>MRAARFHAVGKPLQIEEIEMPRLDADDVLIRVKAAGMCYSDVHVLDGVIAADPPVTLGHEIAGVVEALGSNVTDYKKGDKVLVHFLSPCGKCKRCLQGKGMQCFNLFKREGYGFSDDGGYAEYCKVNADRLVKLPDDLSIEFAATLGCAGITAYHAVKSIAKVRSGETVVIYGAGGVGLYALQAARLAGAYTIAIARSETRLRLAESLGADNVVSAKDGNIRKEVKRLTDGVGADVVLDFVISDESIKNAMSMLANGGRLVLVGVSNKPISIDPQMTVLKEFSILGSLVGTKDELEELVGLAASKRIRSIANKAFTLDEVNDALAMLRRGEIVGRGYIVP</sequence>
<dbReference type="Pfam" id="PF08240">
    <property type="entry name" value="ADH_N"/>
    <property type="match status" value="1"/>
</dbReference>
<dbReference type="SUPFAM" id="SSF50129">
    <property type="entry name" value="GroES-like"/>
    <property type="match status" value="1"/>
</dbReference>
<dbReference type="FunFam" id="3.40.50.720:FF:000039">
    <property type="entry name" value="Alcohol dehydrogenase AdhP"/>
    <property type="match status" value="1"/>
</dbReference>
<dbReference type="AlphaFoldDB" id="A0A2K5ATH8"/>
<evidence type="ECO:0000313" key="10">
    <source>
        <dbReference type="Proteomes" id="UP000236248"/>
    </source>
</evidence>
<evidence type="ECO:0000256" key="6">
    <source>
        <dbReference type="ARBA" id="ARBA00023027"/>
    </source>
</evidence>
<evidence type="ECO:0000256" key="4">
    <source>
        <dbReference type="ARBA" id="ARBA00022833"/>
    </source>
</evidence>
<dbReference type="InterPro" id="IPR036291">
    <property type="entry name" value="NAD(P)-bd_dom_sf"/>
</dbReference>
<reference evidence="10" key="1">
    <citation type="submission" date="2018-01" db="EMBL/GenBank/DDBJ databases">
        <authorList>
            <person name="Kerou L M."/>
        </authorList>
    </citation>
    <scope>NUCLEOTIDE SEQUENCE [LARGE SCALE GENOMIC DNA]</scope>
    <source>
        <strain evidence="10">SCU2</strain>
    </source>
</reference>
<dbReference type="GeneID" id="41595757"/>
<dbReference type="PROSITE" id="PS00059">
    <property type="entry name" value="ADH_ZINC"/>
    <property type="match status" value="1"/>
</dbReference>
<dbReference type="GO" id="GO:0004022">
    <property type="term" value="F:alcohol dehydrogenase (NAD+) activity"/>
    <property type="evidence" value="ECO:0007669"/>
    <property type="project" value="UniProtKB-EC"/>
</dbReference>
<dbReference type="InterPro" id="IPR002328">
    <property type="entry name" value="ADH_Zn_CS"/>
</dbReference>
<evidence type="ECO:0000259" key="8">
    <source>
        <dbReference type="SMART" id="SM00829"/>
    </source>
</evidence>
<keyword evidence="4 7" id="KW-0862">Zinc</keyword>
<comment type="cofactor">
    <cofactor evidence="1 7">
        <name>Zn(2+)</name>
        <dbReference type="ChEBI" id="CHEBI:29105"/>
    </cofactor>
</comment>
<comment type="similarity">
    <text evidence="2 7">Belongs to the zinc-containing alcohol dehydrogenase family.</text>
</comment>
<evidence type="ECO:0000256" key="1">
    <source>
        <dbReference type="ARBA" id="ARBA00001947"/>
    </source>
</evidence>
<gene>
    <name evidence="9" type="primary">adhP</name>
    <name evidence="9" type="ORF">NCAV_1789</name>
</gene>
<evidence type="ECO:0000256" key="3">
    <source>
        <dbReference type="ARBA" id="ARBA00022723"/>
    </source>
</evidence>
<evidence type="ECO:0000256" key="5">
    <source>
        <dbReference type="ARBA" id="ARBA00023002"/>
    </source>
</evidence>
<feature type="domain" description="Enoyl reductase (ER)" evidence="8">
    <location>
        <begin position="10"/>
        <end position="338"/>
    </location>
</feature>
<dbReference type="GO" id="GO:0008270">
    <property type="term" value="F:zinc ion binding"/>
    <property type="evidence" value="ECO:0007669"/>
    <property type="project" value="InterPro"/>
</dbReference>
<dbReference type="SMART" id="SM00829">
    <property type="entry name" value="PKS_ER"/>
    <property type="match status" value="1"/>
</dbReference>
<dbReference type="SUPFAM" id="SSF51735">
    <property type="entry name" value="NAD(P)-binding Rossmann-fold domains"/>
    <property type="match status" value="1"/>
</dbReference>
<dbReference type="InterPro" id="IPR011032">
    <property type="entry name" value="GroES-like_sf"/>
</dbReference>
<evidence type="ECO:0000256" key="7">
    <source>
        <dbReference type="RuleBase" id="RU361277"/>
    </source>
</evidence>
<dbReference type="Gene3D" id="3.90.180.10">
    <property type="entry name" value="Medium-chain alcohol dehydrogenases, catalytic domain"/>
    <property type="match status" value="1"/>
</dbReference>
<proteinExistence type="inferred from homology"/>
<keyword evidence="3 7" id="KW-0479">Metal-binding</keyword>